<evidence type="ECO:0000256" key="2">
    <source>
        <dbReference type="ARBA" id="ARBA00023002"/>
    </source>
</evidence>
<dbReference type="GO" id="GO:0004791">
    <property type="term" value="F:thioredoxin-disulfide reductase (NADPH) activity"/>
    <property type="evidence" value="ECO:0007669"/>
    <property type="project" value="UniProtKB-EC"/>
</dbReference>
<dbReference type="Gene3D" id="3.50.50.60">
    <property type="entry name" value="FAD/NAD(P)-binding domain"/>
    <property type="match status" value="2"/>
</dbReference>
<accession>A0A370I4H0</accession>
<evidence type="ECO:0000313" key="5">
    <source>
        <dbReference type="EMBL" id="RDI65619.1"/>
    </source>
</evidence>
<organism evidence="5 6">
    <name type="scientific">Nocardia pseudobrasiliensis</name>
    <dbReference type="NCBI Taxonomy" id="45979"/>
    <lineage>
        <taxon>Bacteria</taxon>
        <taxon>Bacillati</taxon>
        <taxon>Actinomycetota</taxon>
        <taxon>Actinomycetes</taxon>
        <taxon>Mycobacteriales</taxon>
        <taxon>Nocardiaceae</taxon>
        <taxon>Nocardia</taxon>
    </lineage>
</organism>
<comment type="caution">
    <text evidence="5">The sequence shown here is derived from an EMBL/GenBank/DDBJ whole genome shotgun (WGS) entry which is preliminary data.</text>
</comment>
<evidence type="ECO:0000313" key="6">
    <source>
        <dbReference type="Proteomes" id="UP000254869"/>
    </source>
</evidence>
<dbReference type="Proteomes" id="UP000254869">
    <property type="component" value="Unassembled WGS sequence"/>
</dbReference>
<keyword evidence="1" id="KW-0285">Flavoprotein</keyword>
<dbReference type="InterPro" id="IPR050097">
    <property type="entry name" value="Ferredoxin-NADP_redctase_2"/>
</dbReference>
<reference evidence="5 6" key="1">
    <citation type="submission" date="2018-07" db="EMBL/GenBank/DDBJ databases">
        <title>Genomic Encyclopedia of Type Strains, Phase IV (KMG-IV): sequencing the most valuable type-strain genomes for metagenomic binning, comparative biology and taxonomic classification.</title>
        <authorList>
            <person name="Goeker M."/>
        </authorList>
    </citation>
    <scope>NUCLEOTIDE SEQUENCE [LARGE SCALE GENOMIC DNA]</scope>
    <source>
        <strain evidence="5 6">DSM 44290</strain>
    </source>
</reference>
<dbReference type="PRINTS" id="PR00368">
    <property type="entry name" value="FADPNR"/>
</dbReference>
<dbReference type="RefSeq" id="WP_067995128.1">
    <property type="nucleotide sequence ID" value="NZ_QQBC01000006.1"/>
</dbReference>
<feature type="domain" description="FAD/NAD(P)-binding" evidence="4">
    <location>
        <begin position="5"/>
        <end position="283"/>
    </location>
</feature>
<gene>
    <name evidence="5" type="ORF">DFR76_106491</name>
</gene>
<evidence type="ECO:0000256" key="1">
    <source>
        <dbReference type="ARBA" id="ARBA00022630"/>
    </source>
</evidence>
<keyword evidence="6" id="KW-1185">Reference proteome</keyword>
<dbReference type="InterPro" id="IPR023753">
    <property type="entry name" value="FAD/NAD-binding_dom"/>
</dbReference>
<dbReference type="SUPFAM" id="SSF51905">
    <property type="entry name" value="FAD/NAD(P)-binding domain"/>
    <property type="match status" value="1"/>
</dbReference>
<dbReference type="Pfam" id="PF07992">
    <property type="entry name" value="Pyr_redox_2"/>
    <property type="match status" value="1"/>
</dbReference>
<dbReference type="STRING" id="1210086.GCA_001613105_01947"/>
<evidence type="ECO:0000259" key="4">
    <source>
        <dbReference type="Pfam" id="PF07992"/>
    </source>
</evidence>
<dbReference type="PANTHER" id="PTHR48105">
    <property type="entry name" value="THIOREDOXIN REDUCTASE 1-RELATED-RELATED"/>
    <property type="match status" value="1"/>
</dbReference>
<evidence type="ECO:0000256" key="3">
    <source>
        <dbReference type="ARBA" id="ARBA00048132"/>
    </source>
</evidence>
<protein>
    <submittedName>
        <fullName evidence="5">Thioredoxin reductase (NADPH)</fullName>
    </submittedName>
</protein>
<name>A0A370I4H0_9NOCA</name>
<proteinExistence type="predicted"/>
<keyword evidence="2" id="KW-0560">Oxidoreductase</keyword>
<dbReference type="AlphaFoldDB" id="A0A370I4H0"/>
<dbReference type="InterPro" id="IPR036188">
    <property type="entry name" value="FAD/NAD-bd_sf"/>
</dbReference>
<dbReference type="EMBL" id="QQBC01000006">
    <property type="protein sequence ID" value="RDI65619.1"/>
    <property type="molecule type" value="Genomic_DNA"/>
</dbReference>
<comment type="catalytic activity">
    <reaction evidence="3">
        <text>[thioredoxin]-dithiol + NADP(+) = [thioredoxin]-disulfide + NADPH + H(+)</text>
        <dbReference type="Rhea" id="RHEA:20345"/>
        <dbReference type="Rhea" id="RHEA-COMP:10698"/>
        <dbReference type="Rhea" id="RHEA-COMP:10700"/>
        <dbReference type="ChEBI" id="CHEBI:15378"/>
        <dbReference type="ChEBI" id="CHEBI:29950"/>
        <dbReference type="ChEBI" id="CHEBI:50058"/>
        <dbReference type="ChEBI" id="CHEBI:57783"/>
        <dbReference type="ChEBI" id="CHEBI:58349"/>
        <dbReference type="EC" id="1.8.1.9"/>
    </reaction>
</comment>
<sequence length="312" mass="33200">MREYEAVVIGGGAAGLSAATVLARARRRVLVVDAGEPRNAPADHLHGFLSRDAMDPAALLAAGRVELNSYGGEIHTARASSIDRHDDGFRVSCDDGSEFDTRAVLVATGLRDELPPVPGLREQWGEGVLHCPYCHGYEVRDTAVGVLGGDNRPFTLHQATLIRQWSADVIFFPNRIELSGEERDRIVARGTRIADGEVTRLVVDDGRVRGLELGGGEIVARTTIFVGPRFIPRDDLLTALGCRTGDNGWVAVDAAGRTSVDGVWAAGNVADSPAQVIGAAAAGSRAAIDVNHYLLERDVRRAVSTNLPGAAR</sequence>
<dbReference type="PRINTS" id="PR00469">
    <property type="entry name" value="PNDRDTASEII"/>
</dbReference>